<evidence type="ECO:0000256" key="2">
    <source>
        <dbReference type="ARBA" id="ARBA00022448"/>
    </source>
</evidence>
<feature type="signal peptide" evidence="4">
    <location>
        <begin position="1"/>
        <end position="31"/>
    </location>
</feature>
<reference evidence="5 6" key="1">
    <citation type="submission" date="2020-04" db="EMBL/GenBank/DDBJ databases">
        <title>Genome sequencing of novel species.</title>
        <authorList>
            <person name="Heo J."/>
            <person name="Kim S.-J."/>
            <person name="Kim J.-S."/>
            <person name="Hong S.-B."/>
            <person name="Kwon S.-W."/>
        </authorList>
    </citation>
    <scope>NUCLEOTIDE SEQUENCE [LARGE SCALE GENOMIC DNA]</scope>
    <source>
        <strain evidence="5 6">MFER-1</strain>
    </source>
</reference>
<dbReference type="PROSITE" id="PS51257">
    <property type="entry name" value="PROKAR_LIPOPROTEIN"/>
    <property type="match status" value="1"/>
</dbReference>
<comment type="similarity">
    <text evidence="1">Belongs to the bacterial solute-binding protein 1 family.</text>
</comment>
<gene>
    <name evidence="5" type="ORF">HH215_28880</name>
</gene>
<dbReference type="KEGG" id="cheb:HH215_28880"/>
<evidence type="ECO:0000313" key="6">
    <source>
        <dbReference type="Proteomes" id="UP000502248"/>
    </source>
</evidence>
<keyword evidence="2" id="KW-0813">Transport</keyword>
<accession>A0A7Z2VPW6</accession>
<proteinExistence type="inferred from homology"/>
<keyword evidence="3 4" id="KW-0732">Signal</keyword>
<protein>
    <submittedName>
        <fullName evidence="5">Extracellular solute-binding protein</fullName>
    </submittedName>
</protein>
<evidence type="ECO:0000313" key="5">
    <source>
        <dbReference type="EMBL" id="QJD86790.1"/>
    </source>
</evidence>
<dbReference type="PANTHER" id="PTHR30061:SF50">
    <property type="entry name" value="MALTOSE_MALTODEXTRIN-BINDING PERIPLASMIC PROTEIN"/>
    <property type="match status" value="1"/>
</dbReference>
<dbReference type="GO" id="GO:0055052">
    <property type="term" value="C:ATP-binding cassette (ABC) transporter complex, substrate-binding subunit-containing"/>
    <property type="evidence" value="ECO:0007669"/>
    <property type="project" value="TreeGrafter"/>
</dbReference>
<dbReference type="Gene3D" id="3.40.190.10">
    <property type="entry name" value="Periplasmic binding protein-like II"/>
    <property type="match status" value="2"/>
</dbReference>
<dbReference type="RefSeq" id="WP_169283036.1">
    <property type="nucleotide sequence ID" value="NZ_CP051680.1"/>
</dbReference>
<dbReference type="PANTHER" id="PTHR30061">
    <property type="entry name" value="MALTOSE-BINDING PERIPLASMIC PROTEIN"/>
    <property type="match status" value="1"/>
</dbReference>
<dbReference type="Pfam" id="PF13416">
    <property type="entry name" value="SBP_bac_8"/>
    <property type="match status" value="1"/>
</dbReference>
<dbReference type="SUPFAM" id="SSF53850">
    <property type="entry name" value="Periplasmic binding protein-like II"/>
    <property type="match status" value="1"/>
</dbReference>
<dbReference type="EMBL" id="CP051680">
    <property type="protein sequence ID" value="QJD86790.1"/>
    <property type="molecule type" value="Genomic_DNA"/>
</dbReference>
<name>A0A7Z2VPW6_9BACL</name>
<dbReference type="Proteomes" id="UP000502248">
    <property type="component" value="Chromosome"/>
</dbReference>
<dbReference type="AlphaFoldDB" id="A0A7Z2VPW6"/>
<dbReference type="GO" id="GO:0015768">
    <property type="term" value="P:maltose transport"/>
    <property type="evidence" value="ECO:0007669"/>
    <property type="project" value="TreeGrafter"/>
</dbReference>
<evidence type="ECO:0000256" key="3">
    <source>
        <dbReference type="ARBA" id="ARBA00022729"/>
    </source>
</evidence>
<dbReference type="GO" id="GO:0042956">
    <property type="term" value="P:maltodextrin transmembrane transport"/>
    <property type="evidence" value="ECO:0007669"/>
    <property type="project" value="TreeGrafter"/>
</dbReference>
<evidence type="ECO:0000256" key="1">
    <source>
        <dbReference type="ARBA" id="ARBA00008520"/>
    </source>
</evidence>
<dbReference type="GO" id="GO:1901982">
    <property type="term" value="F:maltose binding"/>
    <property type="evidence" value="ECO:0007669"/>
    <property type="project" value="TreeGrafter"/>
</dbReference>
<feature type="chain" id="PRO_5039213813" evidence="4">
    <location>
        <begin position="32"/>
        <end position="450"/>
    </location>
</feature>
<organism evidence="5 6">
    <name type="scientific">Cohnella herbarum</name>
    <dbReference type="NCBI Taxonomy" id="2728023"/>
    <lineage>
        <taxon>Bacteria</taxon>
        <taxon>Bacillati</taxon>
        <taxon>Bacillota</taxon>
        <taxon>Bacilli</taxon>
        <taxon>Bacillales</taxon>
        <taxon>Paenibacillaceae</taxon>
        <taxon>Cohnella</taxon>
    </lineage>
</organism>
<keyword evidence="6" id="KW-1185">Reference proteome</keyword>
<sequence>MFASMKISSMKKRIGAGLAVTMLATVLGACGGGGSGETSPNSSEELKTEGAGKQDVTLSMLIDSSNNEQNSSILNQAAEIASRRSDKYNIKVRLDTVPNTDMDKKVDVLAAGSNLPDLIASAPKPVWMKRGLLADLTNWFNRSPLKDDYMYPSLLEEGRNGGKLYAVPIKADSIFLIYNKELLKKAGIANTDFTSITWDEWTAMLEQIKQAGLKAANGKDVKGFTFRISTYETAPIIFSAGGEFFTQDGTQAVFGSQEAADGLARLKGLVSSGYADKPETDYANWMSVFFNENAAFTITGGWSLTSYEEGGLDLGKLGYSTVPKIASSTSIFGPGLSFSIFESSAHKEAAMELLTAIYSPEIYKQWLALTAGVPVLASLSDDPQFADNPIKPVLSEQLNNIKPIHSDNAPSFWTKYDQLLEKVILTNTDIVSQQQLLEKDIQQEIQNNLK</sequence>
<dbReference type="InterPro" id="IPR006059">
    <property type="entry name" value="SBP"/>
</dbReference>
<evidence type="ECO:0000256" key="4">
    <source>
        <dbReference type="SAM" id="SignalP"/>
    </source>
</evidence>